<dbReference type="EMBL" id="FWZT01000018">
    <property type="protein sequence ID" value="SMF56989.1"/>
    <property type="molecule type" value="Genomic_DNA"/>
</dbReference>
<dbReference type="PROSITE" id="PS51257">
    <property type="entry name" value="PROKAR_LIPOPROTEIN"/>
    <property type="match status" value="1"/>
</dbReference>
<gene>
    <name evidence="8" type="ORF">SAMN06296036_11881</name>
</gene>
<dbReference type="OrthoDB" id="9779283at2"/>
<keyword evidence="1 4" id="KW-0349">Heme</keyword>
<evidence type="ECO:0000256" key="5">
    <source>
        <dbReference type="SAM" id="MobiDB-lite"/>
    </source>
</evidence>
<dbReference type="InterPro" id="IPR009056">
    <property type="entry name" value="Cyt_c-like_dom"/>
</dbReference>
<dbReference type="Gene3D" id="1.10.760.10">
    <property type="entry name" value="Cytochrome c-like domain"/>
    <property type="match status" value="1"/>
</dbReference>
<keyword evidence="2 4" id="KW-0479">Metal-binding</keyword>
<evidence type="ECO:0000259" key="7">
    <source>
        <dbReference type="PROSITE" id="PS51007"/>
    </source>
</evidence>
<organism evidence="8 9">
    <name type="scientific">Pseudobacteriovorax antillogorgiicola</name>
    <dbReference type="NCBI Taxonomy" id="1513793"/>
    <lineage>
        <taxon>Bacteria</taxon>
        <taxon>Pseudomonadati</taxon>
        <taxon>Bdellovibrionota</taxon>
        <taxon>Oligoflexia</taxon>
        <taxon>Oligoflexales</taxon>
        <taxon>Pseudobacteriovoracaceae</taxon>
        <taxon>Pseudobacteriovorax</taxon>
    </lineage>
</organism>
<protein>
    <recommendedName>
        <fullName evidence="7">Cytochrome c domain-containing protein</fullName>
    </recommendedName>
</protein>
<evidence type="ECO:0000256" key="3">
    <source>
        <dbReference type="ARBA" id="ARBA00023004"/>
    </source>
</evidence>
<dbReference type="GO" id="GO:0020037">
    <property type="term" value="F:heme binding"/>
    <property type="evidence" value="ECO:0007669"/>
    <property type="project" value="InterPro"/>
</dbReference>
<dbReference type="AlphaFoldDB" id="A0A1Y6CCL1"/>
<reference evidence="9" key="1">
    <citation type="submission" date="2017-04" db="EMBL/GenBank/DDBJ databases">
        <authorList>
            <person name="Varghese N."/>
            <person name="Submissions S."/>
        </authorList>
    </citation>
    <scope>NUCLEOTIDE SEQUENCE [LARGE SCALE GENOMIC DNA]</scope>
    <source>
        <strain evidence="9">RKEM611</strain>
    </source>
</reference>
<dbReference type="GO" id="GO:0009055">
    <property type="term" value="F:electron transfer activity"/>
    <property type="evidence" value="ECO:0007669"/>
    <property type="project" value="InterPro"/>
</dbReference>
<evidence type="ECO:0000256" key="6">
    <source>
        <dbReference type="SAM" id="SignalP"/>
    </source>
</evidence>
<dbReference type="InterPro" id="IPR036909">
    <property type="entry name" value="Cyt_c-like_dom_sf"/>
</dbReference>
<evidence type="ECO:0000313" key="9">
    <source>
        <dbReference type="Proteomes" id="UP000192907"/>
    </source>
</evidence>
<feature type="chain" id="PRO_5013187284" description="Cytochrome c domain-containing protein" evidence="6">
    <location>
        <begin position="22"/>
        <end position="315"/>
    </location>
</feature>
<keyword evidence="6" id="KW-0732">Signal</keyword>
<accession>A0A1Y6CCL1</accession>
<evidence type="ECO:0000256" key="1">
    <source>
        <dbReference type="ARBA" id="ARBA00022617"/>
    </source>
</evidence>
<dbReference type="SUPFAM" id="SSF46626">
    <property type="entry name" value="Cytochrome c"/>
    <property type="match status" value="1"/>
</dbReference>
<dbReference type="GO" id="GO:0046872">
    <property type="term" value="F:metal ion binding"/>
    <property type="evidence" value="ECO:0007669"/>
    <property type="project" value="UniProtKB-KW"/>
</dbReference>
<evidence type="ECO:0000313" key="8">
    <source>
        <dbReference type="EMBL" id="SMF56989.1"/>
    </source>
</evidence>
<feature type="signal peptide" evidence="6">
    <location>
        <begin position="1"/>
        <end position="21"/>
    </location>
</feature>
<dbReference type="RefSeq" id="WP_132322322.1">
    <property type="nucleotide sequence ID" value="NZ_FWZT01000018.1"/>
</dbReference>
<sequence length="315" mass="33169">MKKVGIVYGCALLLSSITVSSCQKDSSQSGDVEVQGPSEPAQGGDSVAGGQSPSSDGPAFSEFKDQVLKECQDSLGLFASEIVYTGFDGTNEFQSPLWTSSSCKIEADIEAAEGRYTSAQMRELFEGIVEIRDLETLAEGKTFQVSFGTAGIFSWDEAASALEFGEYGAILEATAAGESDVTITLGELSTTVKVIAKEYQAADTNAGEQIYDGTTAVDGVTACASCHQSANGVDHSPNWVSVCSDAELASAITTGEYGNNDQDEEGMCTGYKLSVAHSWSLNADQANQVIAYLRTLPLQPEAANEEEEADADAEE</sequence>
<name>A0A1Y6CCL1_9BACT</name>
<feature type="domain" description="Cytochrome c" evidence="7">
    <location>
        <begin position="202"/>
        <end position="297"/>
    </location>
</feature>
<proteinExistence type="predicted"/>
<dbReference type="Proteomes" id="UP000192907">
    <property type="component" value="Unassembled WGS sequence"/>
</dbReference>
<dbReference type="PROSITE" id="PS51007">
    <property type="entry name" value="CYTC"/>
    <property type="match status" value="1"/>
</dbReference>
<evidence type="ECO:0000256" key="4">
    <source>
        <dbReference type="PROSITE-ProRule" id="PRU00433"/>
    </source>
</evidence>
<keyword evidence="9" id="KW-1185">Reference proteome</keyword>
<feature type="region of interest" description="Disordered" evidence="5">
    <location>
        <begin position="23"/>
        <end position="59"/>
    </location>
</feature>
<evidence type="ECO:0000256" key="2">
    <source>
        <dbReference type="ARBA" id="ARBA00022723"/>
    </source>
</evidence>
<keyword evidence="3 4" id="KW-0408">Iron</keyword>